<keyword evidence="3" id="KW-1185">Reference proteome</keyword>
<dbReference type="InterPro" id="IPR001387">
    <property type="entry name" value="Cro/C1-type_HTH"/>
</dbReference>
<organism evidence="2 3">
    <name type="scientific">Nocardia seriolae</name>
    <dbReference type="NCBI Taxonomy" id="37332"/>
    <lineage>
        <taxon>Bacteria</taxon>
        <taxon>Bacillati</taxon>
        <taxon>Actinomycetota</taxon>
        <taxon>Actinomycetes</taxon>
        <taxon>Mycobacteriales</taxon>
        <taxon>Nocardiaceae</taxon>
        <taxon>Nocardia</taxon>
    </lineage>
</organism>
<dbReference type="SMART" id="SM00530">
    <property type="entry name" value="HTH_XRE"/>
    <property type="match status" value="1"/>
</dbReference>
<accession>A0ABC9Z6N9</accession>
<dbReference type="RefSeq" id="WP_152979286.1">
    <property type="nucleotide sequence ID" value="NZ_BBYQ01000330.1"/>
</dbReference>
<dbReference type="SUPFAM" id="SSF47413">
    <property type="entry name" value="lambda repressor-like DNA-binding domains"/>
    <property type="match status" value="1"/>
</dbReference>
<evidence type="ECO:0000313" key="2">
    <source>
        <dbReference type="EMBL" id="GAP33542.1"/>
    </source>
</evidence>
<name>A0ABC9Z6N9_9NOCA</name>
<gene>
    <name evidence="2" type="ORF">NSK11_contig00330-0002</name>
</gene>
<protein>
    <submittedName>
        <fullName evidence="2">Transcriptional regulator</fullName>
    </submittedName>
</protein>
<feature type="non-terminal residue" evidence="2">
    <location>
        <position position="55"/>
    </location>
</feature>
<reference evidence="2 3" key="2">
    <citation type="journal article" date="2016" name="Genome Announc.">
        <title>Draft Genome Sequence of Erythromycin- and Oxytetracycline-Sensitive Nocardia seriolae Strain U-1 (NBRC 110359).</title>
        <authorList>
            <person name="Imajoh M."/>
            <person name="Sukeda M."/>
            <person name="Shimizu M."/>
            <person name="Yamane J."/>
            <person name="Ohnishi K."/>
            <person name="Oshima S."/>
        </authorList>
    </citation>
    <scope>NUCLEOTIDE SEQUENCE [LARGE SCALE GENOMIC DNA]</scope>
    <source>
        <strain evidence="2 3">U-1</strain>
    </source>
</reference>
<dbReference type="InterPro" id="IPR010982">
    <property type="entry name" value="Lambda_DNA-bd_dom_sf"/>
</dbReference>
<dbReference type="PROSITE" id="PS50943">
    <property type="entry name" value="HTH_CROC1"/>
    <property type="match status" value="1"/>
</dbReference>
<dbReference type="Pfam" id="PF13560">
    <property type="entry name" value="HTH_31"/>
    <property type="match status" value="1"/>
</dbReference>
<dbReference type="Gene3D" id="1.10.260.40">
    <property type="entry name" value="lambda repressor-like DNA-binding domains"/>
    <property type="match status" value="1"/>
</dbReference>
<dbReference type="Proteomes" id="UP000037179">
    <property type="component" value="Unassembled WGS sequence"/>
</dbReference>
<dbReference type="CDD" id="cd00093">
    <property type="entry name" value="HTH_XRE"/>
    <property type="match status" value="1"/>
</dbReference>
<proteinExistence type="predicted"/>
<dbReference type="AlphaFoldDB" id="A0ABC9Z6N9"/>
<sequence>MISGEQLREVRRSAGIGLGKLAERTVYSKSHLGNVEKGIRTVTPEVVAAYERALV</sequence>
<dbReference type="EMBL" id="BBYQ01000330">
    <property type="protein sequence ID" value="GAP33542.1"/>
    <property type="molecule type" value="Genomic_DNA"/>
</dbReference>
<comment type="caution">
    <text evidence="2">The sequence shown here is derived from an EMBL/GenBank/DDBJ whole genome shotgun (WGS) entry which is preliminary data.</text>
</comment>
<evidence type="ECO:0000259" key="1">
    <source>
        <dbReference type="PROSITE" id="PS50943"/>
    </source>
</evidence>
<feature type="domain" description="HTH cro/C1-type" evidence="1">
    <location>
        <begin position="7"/>
        <end position="54"/>
    </location>
</feature>
<reference evidence="3" key="1">
    <citation type="submission" date="2015-07" db="EMBL/GenBank/DDBJ databases">
        <title>Nocardia seriolae U-1 whole genome shotgun sequence.</title>
        <authorList>
            <person name="Imajoh M."/>
            <person name="Fukumoto Y."/>
            <person name="Sukeda M."/>
            <person name="Yamane J."/>
            <person name="Yamasaki K."/>
            <person name="Shimizu M."/>
            <person name="Ohnishi K."/>
            <person name="Oshima S."/>
        </authorList>
    </citation>
    <scope>NUCLEOTIDE SEQUENCE [LARGE SCALE GENOMIC DNA]</scope>
    <source>
        <strain evidence="3">U-1</strain>
    </source>
</reference>
<evidence type="ECO:0000313" key="3">
    <source>
        <dbReference type="Proteomes" id="UP000037179"/>
    </source>
</evidence>